<dbReference type="OrthoDB" id="6658153at2"/>
<sequence>MLIKNTLISLTLVISLGASLSAEAGVSFTNLRIFIDNKTNKQDFTLLNRGDTSENCQITLVDYNVAEDGSLTELVGNQQASNSAKPYVRLSPKRVNIKAQQSQKLKIIARGYRKAKSNELHSYLSIACKPIKKQLTSTSGSNGQYAPAMEPRFISRIPIIIRKQQVPVVIDFSDISFTTEGENTLLNFTLLKQGERSTYGKLKLLDETGNQVAIKSSVSAYIQAKAIKHTLKFKNVDSTKFTLMYEENPDFGGTETKSIEITKP</sequence>
<name>A0A2S7UVE3_9GAMM</name>
<evidence type="ECO:0000313" key="2">
    <source>
        <dbReference type="EMBL" id="PQJ53695.1"/>
    </source>
</evidence>
<dbReference type="SUPFAM" id="SSF49354">
    <property type="entry name" value="PapD-like"/>
    <property type="match status" value="1"/>
</dbReference>
<keyword evidence="1" id="KW-0732">Signal</keyword>
<feature type="signal peptide" evidence="1">
    <location>
        <begin position="1"/>
        <end position="24"/>
    </location>
</feature>
<dbReference type="InterPro" id="IPR008962">
    <property type="entry name" value="PapD-like_sf"/>
</dbReference>
<gene>
    <name evidence="2" type="ORF">BTO11_08465</name>
</gene>
<dbReference type="Proteomes" id="UP000239007">
    <property type="component" value="Unassembled WGS sequence"/>
</dbReference>
<reference evidence="2 3" key="1">
    <citation type="submission" date="2016-12" db="EMBL/GenBank/DDBJ databases">
        <title>Diversity of luminous bacteria.</title>
        <authorList>
            <person name="Yoshizawa S."/>
            <person name="Kogure K."/>
        </authorList>
    </citation>
    <scope>NUCLEOTIDE SEQUENCE [LARGE SCALE GENOMIC DNA]</scope>
    <source>
        <strain evidence="2 3">SA4-48</strain>
    </source>
</reference>
<evidence type="ECO:0008006" key="4">
    <source>
        <dbReference type="Google" id="ProtNLM"/>
    </source>
</evidence>
<comment type="caution">
    <text evidence="2">The sequence shown here is derived from an EMBL/GenBank/DDBJ whole genome shotgun (WGS) entry which is preliminary data.</text>
</comment>
<accession>A0A2S7UVE3</accession>
<keyword evidence="3" id="KW-1185">Reference proteome</keyword>
<proteinExistence type="predicted"/>
<feature type="chain" id="PRO_5015493530" description="Pili assembly chaperone N-terminal domain-containing protein" evidence="1">
    <location>
        <begin position="25"/>
        <end position="264"/>
    </location>
</feature>
<dbReference type="RefSeq" id="WP_105052187.1">
    <property type="nucleotide sequence ID" value="NZ_BMYG01000002.1"/>
</dbReference>
<protein>
    <recommendedName>
        <fullName evidence="4">Pili assembly chaperone N-terminal domain-containing protein</fullName>
    </recommendedName>
</protein>
<evidence type="ECO:0000256" key="1">
    <source>
        <dbReference type="SAM" id="SignalP"/>
    </source>
</evidence>
<evidence type="ECO:0000313" key="3">
    <source>
        <dbReference type="Proteomes" id="UP000239007"/>
    </source>
</evidence>
<organism evidence="2 3">
    <name type="scientific">Psychrosphaera saromensis</name>
    <dbReference type="NCBI Taxonomy" id="716813"/>
    <lineage>
        <taxon>Bacteria</taxon>
        <taxon>Pseudomonadati</taxon>
        <taxon>Pseudomonadota</taxon>
        <taxon>Gammaproteobacteria</taxon>
        <taxon>Alteromonadales</taxon>
        <taxon>Pseudoalteromonadaceae</taxon>
        <taxon>Psychrosphaera</taxon>
    </lineage>
</organism>
<dbReference type="AlphaFoldDB" id="A0A2S7UVE3"/>
<dbReference type="EMBL" id="MSCH01000003">
    <property type="protein sequence ID" value="PQJ53695.1"/>
    <property type="molecule type" value="Genomic_DNA"/>
</dbReference>